<name>Q0RKR8_FRAAA</name>
<dbReference type="InterPro" id="IPR000772">
    <property type="entry name" value="Ricin_B_lectin"/>
</dbReference>
<sequence length="114" mass="13129">MERVFDGFHFFPGRKQRRAIEDYPRGLLTMMSNLRMRCWPMLAALIIMALQVPCGTGADRLRKKTRDGGAWRFINDRSGKLMSVPGSSTTRGLQLHQWADEGHGDQRWTILPRV</sequence>
<dbReference type="HOGENOM" id="CLU_2117436_0_0_11"/>
<evidence type="ECO:0000313" key="3">
    <source>
        <dbReference type="Proteomes" id="UP000000657"/>
    </source>
</evidence>
<accession>Q0RKR8</accession>
<keyword evidence="3" id="KW-1185">Reference proteome</keyword>
<dbReference type="EMBL" id="CT573213">
    <property type="protein sequence ID" value="CAJ61887.1"/>
    <property type="molecule type" value="Genomic_DNA"/>
</dbReference>
<dbReference type="AlphaFoldDB" id="Q0RKR8"/>
<gene>
    <name evidence="2" type="ordered locus">FRAAL3243</name>
</gene>
<dbReference type="GO" id="GO:0016787">
    <property type="term" value="F:hydrolase activity"/>
    <property type="evidence" value="ECO:0007669"/>
    <property type="project" value="UniProtKB-KW"/>
</dbReference>
<dbReference type="SUPFAM" id="SSF50370">
    <property type="entry name" value="Ricin B-like lectins"/>
    <property type="match status" value="1"/>
</dbReference>
<dbReference type="Pfam" id="PF14200">
    <property type="entry name" value="RicinB_lectin_2"/>
    <property type="match status" value="1"/>
</dbReference>
<proteinExistence type="predicted"/>
<reference evidence="2 3" key="1">
    <citation type="journal article" date="2007" name="Genome Res.">
        <title>Genome characteristics of facultatively symbiotic Frankia sp. strains reflect host range and host plant biogeography.</title>
        <authorList>
            <person name="Normand P."/>
            <person name="Lapierre P."/>
            <person name="Tisa L.S."/>
            <person name="Gogarten J.P."/>
            <person name="Alloisio N."/>
            <person name="Bagnarol E."/>
            <person name="Bassi C.A."/>
            <person name="Berry A.M."/>
            <person name="Bickhart D.M."/>
            <person name="Choisne N."/>
            <person name="Couloux A."/>
            <person name="Cournoyer B."/>
            <person name="Cruveiller S."/>
            <person name="Daubin V."/>
            <person name="Demange N."/>
            <person name="Francino M.P."/>
            <person name="Goltsman E."/>
            <person name="Huang Y."/>
            <person name="Kopp O.R."/>
            <person name="Labarre L."/>
            <person name="Lapidus A."/>
            <person name="Lavire C."/>
            <person name="Marechal J."/>
            <person name="Martinez M."/>
            <person name="Mastronunzio J.E."/>
            <person name="Mullin B.C."/>
            <person name="Niemann J."/>
            <person name="Pujic P."/>
            <person name="Rawnsley T."/>
            <person name="Rouy Z."/>
            <person name="Schenowitz C."/>
            <person name="Sellstedt A."/>
            <person name="Tavares F."/>
            <person name="Tomkins J.P."/>
            <person name="Vallenet D."/>
            <person name="Valverde C."/>
            <person name="Wall L.G."/>
            <person name="Wang Y."/>
            <person name="Medigue C."/>
            <person name="Benson D.R."/>
        </authorList>
    </citation>
    <scope>NUCLEOTIDE SEQUENCE [LARGE SCALE GENOMIC DNA]</scope>
    <source>
        <strain evidence="3">DSM 45986 / CECT 9034 / ACN14a</strain>
    </source>
</reference>
<evidence type="ECO:0000313" key="2">
    <source>
        <dbReference type="EMBL" id="CAJ61887.1"/>
    </source>
</evidence>
<dbReference type="Proteomes" id="UP000000657">
    <property type="component" value="Chromosome"/>
</dbReference>
<organism evidence="2 3">
    <name type="scientific">Frankia alni (strain DSM 45986 / CECT 9034 / ACN14a)</name>
    <dbReference type="NCBI Taxonomy" id="326424"/>
    <lineage>
        <taxon>Bacteria</taxon>
        <taxon>Bacillati</taxon>
        <taxon>Actinomycetota</taxon>
        <taxon>Actinomycetes</taxon>
        <taxon>Frankiales</taxon>
        <taxon>Frankiaceae</taxon>
        <taxon>Frankia</taxon>
    </lineage>
</organism>
<feature type="domain" description="Ricin B lectin" evidence="1">
    <location>
        <begin position="65"/>
        <end position="111"/>
    </location>
</feature>
<dbReference type="GO" id="GO:0030246">
    <property type="term" value="F:carbohydrate binding"/>
    <property type="evidence" value="ECO:0007669"/>
    <property type="project" value="UniProtKB-KW"/>
</dbReference>
<dbReference type="Gene3D" id="2.80.10.50">
    <property type="match status" value="1"/>
</dbReference>
<dbReference type="OrthoDB" id="9760056at2"/>
<evidence type="ECO:0000259" key="1">
    <source>
        <dbReference type="Pfam" id="PF14200"/>
    </source>
</evidence>
<dbReference type="InterPro" id="IPR035992">
    <property type="entry name" value="Ricin_B-like_lectins"/>
</dbReference>
<dbReference type="KEGG" id="fal:FRAAL3243"/>
<protein>
    <submittedName>
        <fullName evidence="2">1,3-(1,3,1,4)-beta-D-glucan 3(4)-glucanohydrolase Ricin B-like lectin domain</fullName>
    </submittedName>
</protein>
<dbReference type="RefSeq" id="WP_011604392.1">
    <property type="nucleotide sequence ID" value="NC_008278.1"/>
</dbReference>